<keyword evidence="1" id="KW-1133">Transmembrane helix</keyword>
<sequence length="43" mass="4913">MAGCWQIIAHVWHRESGRVYLPLGTSLVLSVLLSLLFSFLNRK</sequence>
<keyword evidence="1" id="KW-0472">Membrane</keyword>
<dbReference type="AlphaFoldDB" id="A0A538T924"/>
<evidence type="ECO:0000313" key="2">
    <source>
        <dbReference type="EMBL" id="TMQ60126.1"/>
    </source>
</evidence>
<gene>
    <name evidence="2" type="ORF">E6K75_03305</name>
</gene>
<evidence type="ECO:0000256" key="1">
    <source>
        <dbReference type="SAM" id="Phobius"/>
    </source>
</evidence>
<dbReference type="EMBL" id="VBOV01000086">
    <property type="protein sequence ID" value="TMQ60126.1"/>
    <property type="molecule type" value="Genomic_DNA"/>
</dbReference>
<dbReference type="InterPro" id="IPR021320">
    <property type="entry name" value="DUF2905"/>
</dbReference>
<evidence type="ECO:0000313" key="3">
    <source>
        <dbReference type="Proteomes" id="UP000320913"/>
    </source>
</evidence>
<comment type="caution">
    <text evidence="2">The sequence shown here is derived from an EMBL/GenBank/DDBJ whole genome shotgun (WGS) entry which is preliminary data.</text>
</comment>
<accession>A0A538T924</accession>
<feature type="transmembrane region" description="Helical" evidence="1">
    <location>
        <begin position="20"/>
        <end position="40"/>
    </location>
</feature>
<keyword evidence="1" id="KW-0812">Transmembrane</keyword>
<organism evidence="2 3">
    <name type="scientific">Eiseniibacteriota bacterium</name>
    <dbReference type="NCBI Taxonomy" id="2212470"/>
    <lineage>
        <taxon>Bacteria</taxon>
        <taxon>Candidatus Eiseniibacteriota</taxon>
    </lineage>
</organism>
<proteinExistence type="predicted"/>
<dbReference type="Pfam" id="PF11146">
    <property type="entry name" value="DUF2905"/>
    <property type="match status" value="1"/>
</dbReference>
<name>A0A538T924_UNCEI</name>
<dbReference type="Proteomes" id="UP000320913">
    <property type="component" value="Unassembled WGS sequence"/>
</dbReference>
<protein>
    <submittedName>
        <fullName evidence="2">DUF2905 family protein</fullName>
    </submittedName>
</protein>
<reference evidence="2 3" key="1">
    <citation type="journal article" date="2019" name="Nat. Microbiol.">
        <title>Mediterranean grassland soil C-N compound turnover is dependent on rainfall and depth, and is mediated by genomically divergent microorganisms.</title>
        <authorList>
            <person name="Diamond S."/>
            <person name="Andeer P.F."/>
            <person name="Li Z."/>
            <person name="Crits-Christoph A."/>
            <person name="Burstein D."/>
            <person name="Anantharaman K."/>
            <person name="Lane K.R."/>
            <person name="Thomas B.C."/>
            <person name="Pan C."/>
            <person name="Northen T.R."/>
            <person name="Banfield J.F."/>
        </authorList>
    </citation>
    <scope>NUCLEOTIDE SEQUENCE [LARGE SCALE GENOMIC DNA]</scope>
    <source>
        <strain evidence="2">WS_5</strain>
    </source>
</reference>